<feature type="active site" description="Proton acceptor" evidence="10">
    <location>
        <position position="319"/>
    </location>
</feature>
<dbReference type="OrthoDB" id="9781491at2"/>
<evidence type="ECO:0000256" key="4">
    <source>
        <dbReference type="ARBA" id="ARBA00015486"/>
    </source>
</evidence>
<comment type="function">
    <text evidence="10">Catalyzes the synthesis of alpha-ribazole-5'-phosphate from nicotinate mononucleotide (NAMN) and 5,6-dimethylbenzimidazole (DMB).</text>
</comment>
<dbReference type="Gene3D" id="3.40.50.10210">
    <property type="match status" value="1"/>
</dbReference>
<keyword evidence="6 10" id="KW-0328">Glycosyltransferase</keyword>
<name>A0A1W1HAA6_9BACT</name>
<reference evidence="11 12" key="1">
    <citation type="submission" date="2017-03" db="EMBL/GenBank/DDBJ databases">
        <authorList>
            <person name="Afonso C.L."/>
            <person name="Miller P.J."/>
            <person name="Scott M.A."/>
            <person name="Spackman E."/>
            <person name="Goraichik I."/>
            <person name="Dimitrov K.M."/>
            <person name="Suarez D.L."/>
            <person name="Swayne D.E."/>
        </authorList>
    </citation>
    <scope>NUCLEOTIDE SEQUENCE [LARGE SCALE GENOMIC DNA]</scope>
    <source>
        <strain evidence="11">PRJEB14757</strain>
    </source>
</reference>
<dbReference type="STRING" id="1246637.MTBBW1_1760001"/>
<dbReference type="SUPFAM" id="SSF52733">
    <property type="entry name" value="Nicotinate mononucleotide:5,6-dimethylbenzimidazole phosphoribosyltransferase (CobT)"/>
    <property type="match status" value="1"/>
</dbReference>
<dbReference type="PANTHER" id="PTHR43463">
    <property type="entry name" value="NICOTINATE-NUCLEOTIDE--DIMETHYLBENZIMIDAZOLE PHOSPHORIBOSYLTRANSFERASE"/>
    <property type="match status" value="1"/>
</dbReference>
<dbReference type="HAMAP" id="MF_00230">
    <property type="entry name" value="CobT"/>
    <property type="match status" value="1"/>
</dbReference>
<dbReference type="Gene3D" id="1.10.1610.10">
    <property type="match status" value="1"/>
</dbReference>
<dbReference type="InterPro" id="IPR036087">
    <property type="entry name" value="Nict_dMeBzImd_PRibTrfase_sf"/>
</dbReference>
<comment type="similarity">
    <text evidence="2 10">Belongs to the CobT family.</text>
</comment>
<accession>A0A1W1HAA6</accession>
<dbReference type="NCBIfam" id="TIGR03160">
    <property type="entry name" value="cobT_DBIPRT"/>
    <property type="match status" value="1"/>
</dbReference>
<proteinExistence type="inferred from homology"/>
<dbReference type="EMBL" id="FWEV01000086">
    <property type="protein sequence ID" value="SLM29335.1"/>
    <property type="molecule type" value="Genomic_DNA"/>
</dbReference>
<evidence type="ECO:0000256" key="3">
    <source>
        <dbReference type="ARBA" id="ARBA00011991"/>
    </source>
</evidence>
<evidence type="ECO:0000256" key="6">
    <source>
        <dbReference type="ARBA" id="ARBA00022676"/>
    </source>
</evidence>
<dbReference type="CDD" id="cd02439">
    <property type="entry name" value="DMB-PRT_CobT"/>
    <property type="match status" value="1"/>
</dbReference>
<dbReference type="FunFam" id="3.40.50.10210:FF:000001">
    <property type="entry name" value="Nicotinate-nucleotide--dimethylbenzimidazole phosphoribosyltransferase"/>
    <property type="match status" value="1"/>
</dbReference>
<evidence type="ECO:0000256" key="2">
    <source>
        <dbReference type="ARBA" id="ARBA00007110"/>
    </source>
</evidence>
<evidence type="ECO:0000256" key="9">
    <source>
        <dbReference type="ARBA" id="ARBA00047340"/>
    </source>
</evidence>
<evidence type="ECO:0000256" key="8">
    <source>
        <dbReference type="ARBA" id="ARBA00030686"/>
    </source>
</evidence>
<keyword evidence="5 10" id="KW-0169">Cobalamin biosynthesis</keyword>
<dbReference type="InterPro" id="IPR017846">
    <property type="entry name" value="Nict_dMeBzImd_PRibTrfase_bact"/>
</dbReference>
<dbReference type="RefSeq" id="WP_080806246.1">
    <property type="nucleotide sequence ID" value="NZ_LT828553.1"/>
</dbReference>
<dbReference type="UniPathway" id="UPA00061">
    <property type="reaction ID" value="UER00516"/>
</dbReference>
<evidence type="ECO:0000256" key="7">
    <source>
        <dbReference type="ARBA" id="ARBA00022679"/>
    </source>
</evidence>
<dbReference type="Pfam" id="PF02277">
    <property type="entry name" value="DBI_PRT"/>
    <property type="match status" value="1"/>
</dbReference>
<protein>
    <recommendedName>
        <fullName evidence="4 10">Nicotinate-nucleotide--dimethylbenzimidazole phosphoribosyltransferase</fullName>
        <shortName evidence="10">NN:DBI PRT</shortName>
        <ecNumber evidence="3 10">2.4.2.21</ecNumber>
    </recommendedName>
    <alternativeName>
        <fullName evidence="8 10">N(1)-alpha-phosphoribosyltransferase</fullName>
    </alternativeName>
</protein>
<comment type="catalytic activity">
    <reaction evidence="9 10">
        <text>5,6-dimethylbenzimidazole + nicotinate beta-D-ribonucleotide = alpha-ribazole 5'-phosphate + nicotinate + H(+)</text>
        <dbReference type="Rhea" id="RHEA:11196"/>
        <dbReference type="ChEBI" id="CHEBI:15378"/>
        <dbReference type="ChEBI" id="CHEBI:15890"/>
        <dbReference type="ChEBI" id="CHEBI:32544"/>
        <dbReference type="ChEBI" id="CHEBI:57502"/>
        <dbReference type="ChEBI" id="CHEBI:57918"/>
        <dbReference type="EC" id="2.4.2.21"/>
    </reaction>
</comment>
<dbReference type="InterPro" id="IPR023195">
    <property type="entry name" value="Nict_dMeBzImd_PRibTrfase_N"/>
</dbReference>
<dbReference type="AlphaFoldDB" id="A0A1W1HAA6"/>
<evidence type="ECO:0000256" key="10">
    <source>
        <dbReference type="HAMAP-Rule" id="MF_00230"/>
    </source>
</evidence>
<evidence type="ECO:0000313" key="11">
    <source>
        <dbReference type="EMBL" id="SLM29335.1"/>
    </source>
</evidence>
<dbReference type="EC" id="2.4.2.21" evidence="3 10"/>
<sequence length="353" mass="37457">MEQLEKTIERIEKPDMAMKKKAMQRLADQARPAGSLGILEPISAQLAAIKGTLDVHLTEKIVITCAGDHGVVKEGVSLFPPEVTPQMVENFVNGGASINVLARQSGARVMVADLGVNFDFSPEMPIFHKKVRKGTSNFTKTPAMTRDEAVKSINAGISIVDELVKNGNVDIIGTGDMGIGNTTPSSAIIAAFSGISPSELTGRGTGINDAILANKIRVIEKGLELHRPDPNDAVDVLSKLGGFEIGGLAGLVLGAAAHKIPVVCDGIISTAGALIAFELAPGIRDYLFAGHRSVEKGHRFMHERMDLVPLLDLQFRLGEGTGAAVAFQLLDAATRILAEIKTFEEVAIINAQK</sequence>
<organism evidence="11 12">
    <name type="scientific">Desulfamplus magnetovallimortis</name>
    <dbReference type="NCBI Taxonomy" id="1246637"/>
    <lineage>
        <taxon>Bacteria</taxon>
        <taxon>Pseudomonadati</taxon>
        <taxon>Thermodesulfobacteriota</taxon>
        <taxon>Desulfobacteria</taxon>
        <taxon>Desulfobacterales</taxon>
        <taxon>Desulfobacteraceae</taxon>
        <taxon>Desulfamplus</taxon>
    </lineage>
</organism>
<dbReference type="Proteomes" id="UP000191931">
    <property type="component" value="Unassembled WGS sequence"/>
</dbReference>
<keyword evidence="7 10" id="KW-0808">Transferase</keyword>
<keyword evidence="12" id="KW-1185">Reference proteome</keyword>
<dbReference type="GO" id="GO:0008939">
    <property type="term" value="F:nicotinate-nucleotide-dimethylbenzimidazole phosphoribosyltransferase activity"/>
    <property type="evidence" value="ECO:0007669"/>
    <property type="project" value="UniProtKB-UniRule"/>
</dbReference>
<dbReference type="NCBIfam" id="NF000996">
    <property type="entry name" value="PRK00105.1"/>
    <property type="match status" value="1"/>
</dbReference>
<comment type="pathway">
    <text evidence="1 10">Nucleoside biosynthesis; alpha-ribazole biosynthesis; alpha-ribazole from 5,6-dimethylbenzimidazole: step 1/2.</text>
</comment>
<dbReference type="PANTHER" id="PTHR43463:SF1">
    <property type="entry name" value="NICOTINATE-NUCLEOTIDE--DIMETHYLBENZIMIDAZOLE PHOSPHORIBOSYLTRANSFERASE"/>
    <property type="match status" value="1"/>
</dbReference>
<dbReference type="InterPro" id="IPR003200">
    <property type="entry name" value="Nict_dMeBzImd_PRibTrfase"/>
</dbReference>
<gene>
    <name evidence="10 11" type="primary">cobT</name>
    <name evidence="11" type="ORF">MTBBW1_1760001</name>
</gene>
<evidence type="ECO:0000256" key="5">
    <source>
        <dbReference type="ARBA" id="ARBA00022573"/>
    </source>
</evidence>
<dbReference type="GO" id="GO:0009236">
    <property type="term" value="P:cobalamin biosynthetic process"/>
    <property type="evidence" value="ECO:0007669"/>
    <property type="project" value="UniProtKB-UniRule"/>
</dbReference>
<evidence type="ECO:0000313" key="12">
    <source>
        <dbReference type="Proteomes" id="UP000191931"/>
    </source>
</evidence>
<evidence type="ECO:0000256" key="1">
    <source>
        <dbReference type="ARBA" id="ARBA00005049"/>
    </source>
</evidence>